<dbReference type="EMBL" id="WOTB01000002">
    <property type="protein sequence ID" value="NHN83481.1"/>
    <property type="molecule type" value="Genomic_DNA"/>
</dbReference>
<evidence type="ECO:0000313" key="1">
    <source>
        <dbReference type="EMBL" id="NHN83481.1"/>
    </source>
</evidence>
<keyword evidence="2" id="KW-1185">Reference proteome</keyword>
<comment type="caution">
    <text evidence="1">The sequence shown here is derived from an EMBL/GenBank/DDBJ whole genome shotgun (WGS) entry which is preliminary data.</text>
</comment>
<gene>
    <name evidence="1" type="ORF">GOB93_02350</name>
</gene>
<dbReference type="RefSeq" id="WP_173581907.1">
    <property type="nucleotide sequence ID" value="NZ_WOTB01000002.1"/>
</dbReference>
<dbReference type="Proteomes" id="UP000635278">
    <property type="component" value="Unassembled WGS sequence"/>
</dbReference>
<evidence type="ECO:0000313" key="2">
    <source>
        <dbReference type="Proteomes" id="UP000635278"/>
    </source>
</evidence>
<sequence length="144" mass="16215">MQKSACEASCKLSGRFFLKLFQKAFIYFVNTDEMAFQGFAPNPTKGRGPFEPGLLIKRDEGIPTPFRKLRKTPSLKKAAPENFYYFLSNAYREIPSQSFAALLRRKENGSRQGKQTGCEHDALGLRVWSRRDVLSSAGAGWNGL</sequence>
<protein>
    <submittedName>
        <fullName evidence="1">Uncharacterized protein</fullName>
    </submittedName>
</protein>
<proteinExistence type="predicted"/>
<accession>A0ABX0JLY3</accession>
<organism evidence="1 2">
    <name type="scientific">Acetobacter musti</name>
    <dbReference type="NCBI Taxonomy" id="864732"/>
    <lineage>
        <taxon>Bacteria</taxon>
        <taxon>Pseudomonadati</taxon>
        <taxon>Pseudomonadota</taxon>
        <taxon>Alphaproteobacteria</taxon>
        <taxon>Acetobacterales</taxon>
        <taxon>Acetobacteraceae</taxon>
        <taxon>Acetobacter</taxon>
    </lineage>
</organism>
<reference evidence="1 2" key="1">
    <citation type="journal article" date="2020" name="Int. J. Syst. Evol. Microbiol.">
        <title>Novel acetic acid bacteria from cider fermentations: Acetobacter conturbans sp. nov. and Acetobacter fallax sp. nov.</title>
        <authorList>
            <person name="Sombolestani A.S."/>
            <person name="Cleenwerck I."/>
            <person name="Cnockaert M."/>
            <person name="Borremans W."/>
            <person name="Wieme A.D."/>
            <person name="De Vuyst L."/>
            <person name="Vandamme P."/>
        </authorList>
    </citation>
    <scope>NUCLEOTIDE SEQUENCE [LARGE SCALE GENOMIC DNA]</scope>
    <source>
        <strain evidence="1 2">LMG 30640</strain>
    </source>
</reference>
<name>A0ABX0JLY3_9PROT</name>